<dbReference type="SFLD" id="SFLDG00179">
    <property type="entry name" value="mandelate_racemase"/>
    <property type="match status" value="1"/>
</dbReference>
<dbReference type="GO" id="GO:0000287">
    <property type="term" value="F:magnesium ion binding"/>
    <property type="evidence" value="ECO:0007669"/>
    <property type="project" value="TreeGrafter"/>
</dbReference>
<gene>
    <name evidence="5" type="ORF">F4Y08_10835</name>
</gene>
<dbReference type="InterPro" id="IPR046945">
    <property type="entry name" value="RHMD-like"/>
</dbReference>
<accession>A0A6B1DVW6</accession>
<evidence type="ECO:0000256" key="1">
    <source>
        <dbReference type="ARBA" id="ARBA00001946"/>
    </source>
</evidence>
<proteinExistence type="predicted"/>
<feature type="domain" description="Mandelate racemase/muconate lactonizing enzyme C-terminal" evidence="4">
    <location>
        <begin position="140"/>
        <end position="236"/>
    </location>
</feature>
<organism evidence="5">
    <name type="scientific">Caldilineaceae bacterium SB0662_bin_9</name>
    <dbReference type="NCBI Taxonomy" id="2605258"/>
    <lineage>
        <taxon>Bacteria</taxon>
        <taxon>Bacillati</taxon>
        <taxon>Chloroflexota</taxon>
        <taxon>Caldilineae</taxon>
        <taxon>Caldilineales</taxon>
        <taxon>Caldilineaceae</taxon>
    </lineage>
</organism>
<evidence type="ECO:0000256" key="2">
    <source>
        <dbReference type="ARBA" id="ARBA00022723"/>
    </source>
</evidence>
<dbReference type="Gene3D" id="3.30.390.10">
    <property type="entry name" value="Enolase-like, N-terminal domain"/>
    <property type="match status" value="1"/>
</dbReference>
<evidence type="ECO:0000313" key="5">
    <source>
        <dbReference type="EMBL" id="MYD90813.1"/>
    </source>
</evidence>
<evidence type="ECO:0000256" key="3">
    <source>
        <dbReference type="ARBA" id="ARBA00022842"/>
    </source>
</evidence>
<sequence length="367" mass="41036">MVITDVKVELYNWHTEPWHSIPGVVNGGDQQLGIVEIGTDEGLTGKAFLGSSRQGADHHLPGLMQVLKPMLMGRNSQDVGAIWWDMWKQNRQVTTQAIGAVDICLWDLNGQRAGLPIHRLLGTCKDSVPAYSSTARHATVEEYAEEAVRFKEMGWTAHKLHPHGEPEADVRICRAVREAVGPDIKLMLDSMWAYRYADAVRVGRAIEELDYYWYEDPLVEEDLYNYVKLCAKLDIPIMSTEFAPGRYYGMAPWIMNRSTDFLRGDVAVTGGITPMVRLCHLAEGFNMQCEIHHGGNSLNNVANLHVTMAVPNCEFYEVFPCTGENKFGLVEDIEVDDRGMVYAPTGSGLGFEIDYDLLNTVHLGTVS</sequence>
<dbReference type="Gene3D" id="3.20.20.120">
    <property type="entry name" value="Enolase-like C-terminal domain"/>
    <property type="match status" value="1"/>
</dbReference>
<reference evidence="5" key="1">
    <citation type="submission" date="2019-09" db="EMBL/GenBank/DDBJ databases">
        <title>Characterisation of the sponge microbiome using genome-centric metagenomics.</title>
        <authorList>
            <person name="Engelberts J.P."/>
            <person name="Robbins S.J."/>
            <person name="De Goeij J.M."/>
            <person name="Aranda M."/>
            <person name="Bell S.C."/>
            <person name="Webster N.S."/>
        </authorList>
    </citation>
    <scope>NUCLEOTIDE SEQUENCE</scope>
    <source>
        <strain evidence="5">SB0662_bin_9</strain>
    </source>
</reference>
<dbReference type="SUPFAM" id="SSF54826">
    <property type="entry name" value="Enolase N-terminal domain-like"/>
    <property type="match status" value="1"/>
</dbReference>
<keyword evidence="2" id="KW-0479">Metal-binding</keyword>
<dbReference type="AlphaFoldDB" id="A0A6B1DVW6"/>
<dbReference type="InterPro" id="IPR013341">
    <property type="entry name" value="Mandelate_racemase_N_dom"/>
</dbReference>
<evidence type="ECO:0000259" key="4">
    <source>
        <dbReference type="SMART" id="SM00922"/>
    </source>
</evidence>
<dbReference type="PANTHER" id="PTHR13794">
    <property type="entry name" value="ENOLASE SUPERFAMILY, MANDELATE RACEMASE"/>
    <property type="match status" value="1"/>
</dbReference>
<dbReference type="SMART" id="SM00922">
    <property type="entry name" value="MR_MLE"/>
    <property type="match status" value="1"/>
</dbReference>
<dbReference type="InterPro" id="IPR029017">
    <property type="entry name" value="Enolase-like_N"/>
</dbReference>
<dbReference type="EMBL" id="VXPY01000078">
    <property type="protein sequence ID" value="MYD90813.1"/>
    <property type="molecule type" value="Genomic_DNA"/>
</dbReference>
<comment type="cofactor">
    <cofactor evidence="1">
        <name>Mg(2+)</name>
        <dbReference type="ChEBI" id="CHEBI:18420"/>
    </cofactor>
</comment>
<dbReference type="InterPro" id="IPR013342">
    <property type="entry name" value="Mandelate_racemase_C"/>
</dbReference>
<comment type="caution">
    <text evidence="5">The sequence shown here is derived from an EMBL/GenBank/DDBJ whole genome shotgun (WGS) entry which is preliminary data.</text>
</comment>
<keyword evidence="3" id="KW-0460">Magnesium</keyword>
<dbReference type="GO" id="GO:0016052">
    <property type="term" value="P:carbohydrate catabolic process"/>
    <property type="evidence" value="ECO:0007669"/>
    <property type="project" value="TreeGrafter"/>
</dbReference>
<dbReference type="InterPro" id="IPR029065">
    <property type="entry name" value="Enolase_C-like"/>
</dbReference>
<protein>
    <submittedName>
        <fullName evidence="5">Mandelate racemase</fullName>
    </submittedName>
</protein>
<dbReference type="SUPFAM" id="SSF51604">
    <property type="entry name" value="Enolase C-terminal domain-like"/>
    <property type="match status" value="1"/>
</dbReference>
<dbReference type="PANTHER" id="PTHR13794:SF58">
    <property type="entry name" value="MITOCHONDRIAL ENOLASE SUPERFAMILY MEMBER 1"/>
    <property type="match status" value="1"/>
</dbReference>
<name>A0A6B1DVW6_9CHLR</name>
<dbReference type="Pfam" id="PF13378">
    <property type="entry name" value="MR_MLE_C"/>
    <property type="match status" value="1"/>
</dbReference>
<dbReference type="Pfam" id="PF02746">
    <property type="entry name" value="MR_MLE_N"/>
    <property type="match status" value="1"/>
</dbReference>
<dbReference type="InterPro" id="IPR036849">
    <property type="entry name" value="Enolase-like_C_sf"/>
</dbReference>
<dbReference type="GO" id="GO:0016836">
    <property type="term" value="F:hydro-lyase activity"/>
    <property type="evidence" value="ECO:0007669"/>
    <property type="project" value="TreeGrafter"/>
</dbReference>
<dbReference type="SFLD" id="SFLDS00001">
    <property type="entry name" value="Enolase"/>
    <property type="match status" value="1"/>
</dbReference>